<proteinExistence type="predicted"/>
<dbReference type="EMBL" id="BMNA01000004">
    <property type="protein sequence ID" value="GGM05553.1"/>
    <property type="molecule type" value="Genomic_DNA"/>
</dbReference>
<protein>
    <submittedName>
        <fullName evidence="4">Peptide hydrolase</fullName>
    </submittedName>
</protein>
<dbReference type="SUPFAM" id="SSF69304">
    <property type="entry name" value="Tricorn protease N-terminal domain"/>
    <property type="match status" value="1"/>
</dbReference>
<dbReference type="Gene3D" id="2.120.10.30">
    <property type="entry name" value="TolB, C-terminal domain"/>
    <property type="match status" value="1"/>
</dbReference>
<dbReference type="RefSeq" id="WP_188942207.1">
    <property type="nucleotide sequence ID" value="NZ_BMNA01000004.1"/>
</dbReference>
<dbReference type="GO" id="GO:0004252">
    <property type="term" value="F:serine-type endopeptidase activity"/>
    <property type="evidence" value="ECO:0007669"/>
    <property type="project" value="TreeGrafter"/>
</dbReference>
<dbReference type="PANTHER" id="PTHR42776">
    <property type="entry name" value="SERINE PEPTIDASE S9 FAMILY MEMBER"/>
    <property type="match status" value="1"/>
</dbReference>
<dbReference type="AlphaFoldDB" id="A0A917WHL1"/>
<sequence>MTSAASPAGAPEPDARAGAPDTRPGGAPSVAPSEAPSVDGVATAAPALAPAPDGTPADGPATRHPRARVPERLFDDPDREDRWRRRFSAVRISLPDPARDAPDRTVVLSNATGTYELYCWDAATGRQTQATQRPDGTVHGQLSADGEALFWFHDEAGDEFGSWQWQPFGGGPGSASPAMPDVAPGYPAGLAVGRSVVLAGFSDDDGSRVHRVATHGTATEVYRSDCDAGVGALSTDETLWVLSHSEHGDSRYPALRALRVDDGSVVGELDDSPGRGLEAVVFSPVPGDQRLLVGHERGGRDELLLWDLATGDVRELAIDLPGDLAGDFYPDAQALLVAHTRAGRTTLHRYDLATEELTDLPAARGVVSGAIARPDGSVWYRWSNAAEPARLRRLDAAGADTVLLPTPGRPAPWSEPVHDVWVDGPGGRIHALLARPAELGAPAGPGRTQQAGPAVFYLHGGPADADEDVYDATRAAWLDAGFVVVQVNYRGSTGYGSAWRDALTERVGHTELADIAAVHDALVVAGMVDVGRSVLAGASWGGFLTLLGVGAQPGRWAAAIAGVPVADYVQAYEDEMEQLRAYDRALFGGAPDDRPAAYTDSSPLTWVDQVRTPLLVLAGENDPRCPIRQVDTYLDALADRGARYEVYRFDAGHGSMVVEERLRQVACDIDFARRVLAG</sequence>
<dbReference type="Pfam" id="PF00326">
    <property type="entry name" value="Peptidase_S9"/>
    <property type="match status" value="1"/>
</dbReference>
<dbReference type="PANTHER" id="PTHR42776:SF27">
    <property type="entry name" value="DIPEPTIDYL PEPTIDASE FAMILY MEMBER 6"/>
    <property type="match status" value="1"/>
</dbReference>
<dbReference type="InterPro" id="IPR011042">
    <property type="entry name" value="6-blade_b-propeller_TolB-like"/>
</dbReference>
<evidence type="ECO:0000256" key="2">
    <source>
        <dbReference type="SAM" id="MobiDB-lite"/>
    </source>
</evidence>
<dbReference type="InterPro" id="IPR001375">
    <property type="entry name" value="Peptidase_S9_cat"/>
</dbReference>
<accession>A0A917WHL1</accession>
<name>A0A917WHL1_9ACTN</name>
<evidence type="ECO:0000313" key="5">
    <source>
        <dbReference type="Proteomes" id="UP000655208"/>
    </source>
</evidence>
<reference evidence="4" key="1">
    <citation type="journal article" date="2014" name="Int. J. Syst. Evol. Microbiol.">
        <title>Complete genome sequence of Corynebacterium casei LMG S-19264T (=DSM 44701T), isolated from a smear-ripened cheese.</title>
        <authorList>
            <consortium name="US DOE Joint Genome Institute (JGI-PGF)"/>
            <person name="Walter F."/>
            <person name="Albersmeier A."/>
            <person name="Kalinowski J."/>
            <person name="Ruckert C."/>
        </authorList>
    </citation>
    <scope>NUCLEOTIDE SEQUENCE</scope>
    <source>
        <strain evidence="4">CGMCC 4.7308</strain>
    </source>
</reference>
<comment type="caution">
    <text evidence="4">The sequence shown here is derived from an EMBL/GenBank/DDBJ whole genome shotgun (WGS) entry which is preliminary data.</text>
</comment>
<reference evidence="4" key="2">
    <citation type="submission" date="2020-09" db="EMBL/GenBank/DDBJ databases">
        <authorList>
            <person name="Sun Q."/>
            <person name="Zhou Y."/>
        </authorList>
    </citation>
    <scope>NUCLEOTIDE SEQUENCE</scope>
    <source>
        <strain evidence="4">CGMCC 4.7308</strain>
    </source>
</reference>
<feature type="domain" description="Peptidase S9 prolyl oligopeptidase catalytic" evidence="3">
    <location>
        <begin position="473"/>
        <end position="676"/>
    </location>
</feature>
<gene>
    <name evidence="4" type="ORF">GCM10011594_27230</name>
</gene>
<dbReference type="Gene3D" id="3.40.50.1820">
    <property type="entry name" value="alpha/beta hydrolase"/>
    <property type="match status" value="1"/>
</dbReference>
<dbReference type="Proteomes" id="UP000655208">
    <property type="component" value="Unassembled WGS sequence"/>
</dbReference>
<evidence type="ECO:0000259" key="3">
    <source>
        <dbReference type="Pfam" id="PF00326"/>
    </source>
</evidence>
<dbReference type="GO" id="GO:0006508">
    <property type="term" value="P:proteolysis"/>
    <property type="evidence" value="ECO:0007669"/>
    <property type="project" value="InterPro"/>
</dbReference>
<evidence type="ECO:0000256" key="1">
    <source>
        <dbReference type="ARBA" id="ARBA00022801"/>
    </source>
</evidence>
<feature type="compositionally biased region" description="Low complexity" evidence="2">
    <location>
        <begin position="39"/>
        <end position="62"/>
    </location>
</feature>
<feature type="region of interest" description="Disordered" evidence="2">
    <location>
        <begin position="1"/>
        <end position="73"/>
    </location>
</feature>
<dbReference type="SUPFAM" id="SSF53474">
    <property type="entry name" value="alpha/beta-Hydrolases"/>
    <property type="match status" value="1"/>
</dbReference>
<keyword evidence="5" id="KW-1185">Reference proteome</keyword>
<evidence type="ECO:0000313" key="4">
    <source>
        <dbReference type="EMBL" id="GGM05553.1"/>
    </source>
</evidence>
<dbReference type="InterPro" id="IPR029058">
    <property type="entry name" value="AB_hydrolase_fold"/>
</dbReference>
<organism evidence="4 5">
    <name type="scientific">Nakamurella endophytica</name>
    <dbReference type="NCBI Taxonomy" id="1748367"/>
    <lineage>
        <taxon>Bacteria</taxon>
        <taxon>Bacillati</taxon>
        <taxon>Actinomycetota</taxon>
        <taxon>Actinomycetes</taxon>
        <taxon>Nakamurellales</taxon>
        <taxon>Nakamurellaceae</taxon>
        <taxon>Nakamurella</taxon>
    </lineage>
</organism>
<keyword evidence="1 4" id="KW-0378">Hydrolase</keyword>